<evidence type="ECO:0000256" key="1">
    <source>
        <dbReference type="SAM" id="MobiDB-lite"/>
    </source>
</evidence>
<dbReference type="InterPro" id="IPR019384">
    <property type="entry name" value="FHIP"/>
</dbReference>
<feature type="region of interest" description="Disordered" evidence="1">
    <location>
        <begin position="888"/>
        <end position="972"/>
    </location>
</feature>
<evidence type="ECO:0000313" key="3">
    <source>
        <dbReference type="Proteomes" id="UP001444661"/>
    </source>
</evidence>
<name>A0ABR1RS34_9PEZI</name>
<feature type="compositionally biased region" description="Polar residues" evidence="1">
    <location>
        <begin position="781"/>
        <end position="796"/>
    </location>
</feature>
<feature type="compositionally biased region" description="Polar residues" evidence="1">
    <location>
        <begin position="725"/>
        <end position="749"/>
    </location>
</feature>
<evidence type="ECO:0000313" key="2">
    <source>
        <dbReference type="EMBL" id="KAK8017697.1"/>
    </source>
</evidence>
<proteinExistence type="predicted"/>
<feature type="region of interest" description="Disordered" evidence="1">
    <location>
        <begin position="763"/>
        <end position="844"/>
    </location>
</feature>
<reference evidence="2 3" key="1">
    <citation type="submission" date="2023-01" db="EMBL/GenBank/DDBJ databases">
        <title>Analysis of 21 Apiospora genomes using comparative genomics revels a genus with tremendous synthesis potential of carbohydrate active enzymes and secondary metabolites.</title>
        <authorList>
            <person name="Sorensen T."/>
        </authorList>
    </citation>
    <scope>NUCLEOTIDE SEQUENCE [LARGE SCALE GENOMIC DNA]</scope>
    <source>
        <strain evidence="2 3">CBS 33761</strain>
    </source>
</reference>
<feature type="compositionally biased region" description="Acidic residues" evidence="1">
    <location>
        <begin position="908"/>
        <end position="918"/>
    </location>
</feature>
<feature type="region of interest" description="Disordered" evidence="1">
    <location>
        <begin position="722"/>
        <end position="749"/>
    </location>
</feature>
<protein>
    <recommendedName>
        <fullName evidence="4">Retinoic acid induced 16-like protein</fullName>
    </recommendedName>
</protein>
<dbReference type="EMBL" id="JAQQWK010000013">
    <property type="protein sequence ID" value="KAK8017697.1"/>
    <property type="molecule type" value="Genomic_DNA"/>
</dbReference>
<sequence>MDFWTRLLANTPLAIGNASRDAAKDPVRRRHRFEKEYSQLLSIWRNTTNLSHDIDAAENLEIRLQELTNLLVEESRRPLPHPCISFCAIKQIYVPIAKIAVSSYNEWIVKEAVLFFATLIESEEEAFVENDAFSASLTNLMIRITGANSVRLATDTEIRVVELAFNITTKIRLEPAILSAWFKTHRHDNAAQEDEFQDERDKFAGKTQKQDFPLFYLLLDYIHHEGKVGDFARTGLLYIIESASSSVELERWIVESDLSTLMATGLGALYSQLSRKLVIDHPPHNLPPVLAFSDYEHPTSTSEIVSSCSPDFQLHLDTFLSALLFWQDVLNHCRSADVKSTLLEHFQVIFLQQLLYPSLLQSSDVDGGSSVAVLTYLRRILEALDHPDMINLILHYLLALPDPTNRPSTSAEPAVSAARKRKSMDLATMIKAQTAVVDFTPLLFNLVDLMHSCLKSQNQQTVSVTLQLLAAILKRHHRYAVVTLLRTEEIFGNSAQRTRGAHDQEVEFLTTLAGTVGGQDNFDEVYDNILKDMMSRVESHPCSLKLVAPKLVTTNQKLPGIPDSLPGAPRDVPHHTLSPEDRLWNSLLDILSSFFLNPVDTNLALTETIIDLAICGYVSIEGWILRHPSKYAFEDDEDSLEDIPLDSDSPEAAELEKLKLMARCRRRPIWQTSSLPRIMTVLETLANQVTSYRGSIPRFEDLIQQRREAFQTADTIVLNTRPARSASTAVTPLPESVNQDDSRSASPVQASGFEGFAQRLLSDLTGTPSRSGSPGGRKNMNRSSSNASVMPYTPSTKPLPAPPKEFPLNYDTPSRSGMTRSFSHAGHLQHDGGSSNVSRGRDGPVASQMAAFAAVDQSILARRVGFPKEEDAKPIPFNLKKSISIHSTDDAAEAPSTPQNEPQGDETQANDDGQEGEGDAAATPTSNGGGRETVHMPPAPEDPNDDDEEEETGSEVMGGARPDTADRAHEKEASVSHVVTNVIIFQAFLLELASLVQVRAGTFNEVRFV</sequence>
<feature type="compositionally biased region" description="Polar residues" evidence="1">
    <location>
        <begin position="811"/>
        <end position="822"/>
    </location>
</feature>
<evidence type="ECO:0008006" key="4">
    <source>
        <dbReference type="Google" id="ProtNLM"/>
    </source>
</evidence>
<comment type="caution">
    <text evidence="2">The sequence shown here is derived from an EMBL/GenBank/DDBJ whole genome shotgun (WGS) entry which is preliminary data.</text>
</comment>
<dbReference type="Pfam" id="PF10257">
    <property type="entry name" value="RAI16-like"/>
    <property type="match status" value="1"/>
</dbReference>
<dbReference type="Proteomes" id="UP001444661">
    <property type="component" value="Unassembled WGS sequence"/>
</dbReference>
<keyword evidence="3" id="KW-1185">Reference proteome</keyword>
<feature type="compositionally biased region" description="Polar residues" evidence="1">
    <location>
        <begin position="896"/>
        <end position="907"/>
    </location>
</feature>
<feature type="compositionally biased region" description="Basic and acidic residues" evidence="1">
    <location>
        <begin position="963"/>
        <end position="972"/>
    </location>
</feature>
<gene>
    <name evidence="2" type="ORF">PG993_014023</name>
</gene>
<dbReference type="PANTHER" id="PTHR21705:SF11">
    <property type="entry name" value="FHIP FAMILY PROTEIN CG3558"/>
    <property type="match status" value="1"/>
</dbReference>
<dbReference type="PANTHER" id="PTHR21705">
    <property type="entry name" value="RAI16 PROTEIN-RELATED"/>
    <property type="match status" value="1"/>
</dbReference>
<feature type="compositionally biased region" description="Acidic residues" evidence="1">
    <location>
        <begin position="942"/>
        <end position="953"/>
    </location>
</feature>
<accession>A0ABR1RS34</accession>
<organism evidence="2 3">
    <name type="scientific">Apiospora rasikravindrae</name>
    <dbReference type="NCBI Taxonomy" id="990691"/>
    <lineage>
        <taxon>Eukaryota</taxon>
        <taxon>Fungi</taxon>
        <taxon>Dikarya</taxon>
        <taxon>Ascomycota</taxon>
        <taxon>Pezizomycotina</taxon>
        <taxon>Sordariomycetes</taxon>
        <taxon>Xylariomycetidae</taxon>
        <taxon>Amphisphaeriales</taxon>
        <taxon>Apiosporaceae</taxon>
        <taxon>Apiospora</taxon>
    </lineage>
</organism>